<gene>
    <name evidence="1" type="ORF">GCM10010276_73010</name>
</gene>
<name>A0ABN3N755_STRLO</name>
<comment type="caution">
    <text evidence="1">The sequence shown here is derived from an EMBL/GenBank/DDBJ whole genome shotgun (WGS) entry which is preliminary data.</text>
</comment>
<evidence type="ECO:0000313" key="2">
    <source>
        <dbReference type="Proteomes" id="UP001501777"/>
    </source>
</evidence>
<evidence type="ECO:0000313" key="1">
    <source>
        <dbReference type="EMBL" id="GAA2514339.1"/>
    </source>
</evidence>
<proteinExistence type="predicted"/>
<organism evidence="1 2">
    <name type="scientific">Streptomyces longisporus</name>
    <dbReference type="NCBI Taxonomy" id="1948"/>
    <lineage>
        <taxon>Bacteria</taxon>
        <taxon>Bacillati</taxon>
        <taxon>Actinomycetota</taxon>
        <taxon>Actinomycetes</taxon>
        <taxon>Kitasatosporales</taxon>
        <taxon>Streptomycetaceae</taxon>
        <taxon>Streptomyces</taxon>
    </lineage>
</organism>
<protein>
    <submittedName>
        <fullName evidence="1">Uncharacterized protein</fullName>
    </submittedName>
</protein>
<sequence length="102" mass="11800">MSYFMNNIMGESIDEPDEAMIREVLTELQDTDNEHFDVSLVHESGWSLSIYPDKALVWENVNDDGTRPRELTLDSWESVIDVVLKLSRGEISAVRSLNWREI</sequence>
<dbReference type="RefSeq" id="WP_344405227.1">
    <property type="nucleotide sequence ID" value="NZ_BAAASG010000021.1"/>
</dbReference>
<dbReference type="EMBL" id="BAAASG010000021">
    <property type="protein sequence ID" value="GAA2514339.1"/>
    <property type="molecule type" value="Genomic_DNA"/>
</dbReference>
<dbReference type="Proteomes" id="UP001501777">
    <property type="component" value="Unassembled WGS sequence"/>
</dbReference>
<keyword evidence="2" id="KW-1185">Reference proteome</keyword>
<reference evidence="1 2" key="1">
    <citation type="journal article" date="2019" name="Int. J. Syst. Evol. Microbiol.">
        <title>The Global Catalogue of Microorganisms (GCM) 10K type strain sequencing project: providing services to taxonomists for standard genome sequencing and annotation.</title>
        <authorList>
            <consortium name="The Broad Institute Genomics Platform"/>
            <consortium name="The Broad Institute Genome Sequencing Center for Infectious Disease"/>
            <person name="Wu L."/>
            <person name="Ma J."/>
        </authorList>
    </citation>
    <scope>NUCLEOTIDE SEQUENCE [LARGE SCALE GENOMIC DNA]</scope>
    <source>
        <strain evidence="1 2">JCM 4395</strain>
    </source>
</reference>
<accession>A0ABN3N755</accession>